<organism evidence="25 26">
    <name type="scientific">Salvelinus namaycush</name>
    <name type="common">Lake trout</name>
    <name type="synonym">Salmo namaycush</name>
    <dbReference type="NCBI Taxonomy" id="8040"/>
    <lineage>
        <taxon>Eukaryota</taxon>
        <taxon>Metazoa</taxon>
        <taxon>Chordata</taxon>
        <taxon>Craniata</taxon>
        <taxon>Vertebrata</taxon>
        <taxon>Euteleostomi</taxon>
        <taxon>Actinopterygii</taxon>
        <taxon>Neopterygii</taxon>
        <taxon>Teleostei</taxon>
        <taxon>Protacanthopterygii</taxon>
        <taxon>Salmoniformes</taxon>
        <taxon>Salmonidae</taxon>
        <taxon>Salmoninae</taxon>
        <taxon>Salvelinus</taxon>
    </lineage>
</organism>
<dbReference type="AlphaFoldDB" id="A0A8U1F5K0"/>
<keyword evidence="8 21" id="KW-0106">Calcium</keyword>
<evidence type="ECO:0000256" key="10">
    <source>
        <dbReference type="ARBA" id="ARBA00022989"/>
    </source>
</evidence>
<evidence type="ECO:0000256" key="14">
    <source>
        <dbReference type="ARBA" id="ARBA00023257"/>
    </source>
</evidence>
<evidence type="ECO:0000256" key="19">
    <source>
        <dbReference type="ARBA" id="ARBA00064553"/>
    </source>
</evidence>
<evidence type="ECO:0000256" key="17">
    <source>
        <dbReference type="ARBA" id="ARBA00034111"/>
    </source>
</evidence>
<keyword evidence="6" id="KW-0732">Signal</keyword>
<evidence type="ECO:0000256" key="5">
    <source>
        <dbReference type="ARBA" id="ARBA00022692"/>
    </source>
</evidence>
<dbReference type="InterPro" id="IPR002126">
    <property type="entry name" value="Cadherin-like_dom"/>
</dbReference>
<evidence type="ECO:0000256" key="6">
    <source>
        <dbReference type="ARBA" id="ARBA00022729"/>
    </source>
</evidence>
<evidence type="ECO:0000313" key="25">
    <source>
        <dbReference type="Proteomes" id="UP000808372"/>
    </source>
</evidence>
<dbReference type="RefSeq" id="XP_038870237.1">
    <property type="nucleotide sequence ID" value="XM_039014309.1"/>
</dbReference>
<dbReference type="FunFam" id="2.60.40.60:FF:000007">
    <property type="entry name" value="Protocadherin alpha 2"/>
    <property type="match status" value="1"/>
</dbReference>
<evidence type="ECO:0000256" key="16">
    <source>
        <dbReference type="ARBA" id="ARBA00034100"/>
    </source>
</evidence>
<dbReference type="FunFam" id="2.60.40.60:FF:000117">
    <property type="entry name" value="protocadherin-8 isoform X1"/>
    <property type="match status" value="1"/>
</dbReference>
<evidence type="ECO:0000256" key="21">
    <source>
        <dbReference type="PROSITE-ProRule" id="PRU00043"/>
    </source>
</evidence>
<keyword evidence="4" id="KW-0597">Phosphoprotein</keyword>
<gene>
    <name evidence="26" type="primary">LOC120064000</name>
</gene>
<reference evidence="26" key="1">
    <citation type="submission" date="2025-08" db="UniProtKB">
        <authorList>
            <consortium name="RefSeq"/>
        </authorList>
    </citation>
    <scope>IDENTIFICATION</scope>
    <source>
        <tissue evidence="26">White muscle</tissue>
    </source>
</reference>
<dbReference type="FunFam" id="2.60.40.60:FF:000120">
    <property type="entry name" value="Protocadherin 8"/>
    <property type="match status" value="1"/>
</dbReference>
<dbReference type="InterPro" id="IPR020894">
    <property type="entry name" value="Cadherin_CS"/>
</dbReference>
<proteinExistence type="predicted"/>
<feature type="compositionally biased region" description="Polar residues" evidence="22">
    <location>
        <begin position="9"/>
        <end position="21"/>
    </location>
</feature>
<evidence type="ECO:0000256" key="7">
    <source>
        <dbReference type="ARBA" id="ARBA00022737"/>
    </source>
</evidence>
<dbReference type="PROSITE" id="PS00232">
    <property type="entry name" value="CADHERIN_1"/>
    <property type="match status" value="4"/>
</dbReference>
<dbReference type="Pfam" id="PF08266">
    <property type="entry name" value="Cadherin_2"/>
    <property type="match status" value="1"/>
</dbReference>
<feature type="domain" description="Cadherin" evidence="24">
    <location>
        <begin position="281"/>
        <end position="388"/>
    </location>
</feature>
<keyword evidence="3" id="KW-1003">Cell membrane</keyword>
<dbReference type="SUPFAM" id="SSF49313">
    <property type="entry name" value="Cadherin-like"/>
    <property type="match status" value="5"/>
</dbReference>
<dbReference type="PROSITE" id="PS50268">
    <property type="entry name" value="CADHERIN_2"/>
    <property type="match status" value="6"/>
</dbReference>
<dbReference type="CDD" id="cd11304">
    <property type="entry name" value="Cadherin_repeat"/>
    <property type="match status" value="6"/>
</dbReference>
<dbReference type="FunFam" id="2.60.40.60:FF:000002">
    <property type="entry name" value="Protocadherin alpha 2"/>
    <property type="match status" value="1"/>
</dbReference>
<feature type="domain" description="Cadherin" evidence="24">
    <location>
        <begin position="616"/>
        <end position="720"/>
    </location>
</feature>
<evidence type="ECO:0000256" key="2">
    <source>
        <dbReference type="ARBA" id="ARBA00004279"/>
    </source>
</evidence>
<dbReference type="Pfam" id="PF00028">
    <property type="entry name" value="Cadherin"/>
    <property type="match status" value="5"/>
</dbReference>
<name>A0A8U1F5K0_SALNM</name>
<dbReference type="GO" id="GO:0007156">
    <property type="term" value="P:homophilic cell adhesion via plasma membrane adhesion molecules"/>
    <property type="evidence" value="ECO:0007669"/>
    <property type="project" value="InterPro"/>
</dbReference>
<dbReference type="Proteomes" id="UP000808372">
    <property type="component" value="Chromosome 19"/>
</dbReference>
<keyword evidence="15" id="KW-0966">Cell projection</keyword>
<dbReference type="GO" id="GO:0005509">
    <property type="term" value="F:calcium ion binding"/>
    <property type="evidence" value="ECO:0007669"/>
    <property type="project" value="UniProtKB-UniRule"/>
</dbReference>
<dbReference type="GO" id="GO:0042734">
    <property type="term" value="C:presynaptic membrane"/>
    <property type="evidence" value="ECO:0007669"/>
    <property type="project" value="UniProtKB-SubCell"/>
</dbReference>
<accession>A0A8U1F5K0</accession>
<evidence type="ECO:0000256" key="13">
    <source>
        <dbReference type="ARBA" id="ARBA00023180"/>
    </source>
</evidence>
<feature type="domain" description="Cadherin" evidence="24">
    <location>
        <begin position="48"/>
        <end position="171"/>
    </location>
</feature>
<dbReference type="GO" id="GO:0030425">
    <property type="term" value="C:dendrite"/>
    <property type="evidence" value="ECO:0007669"/>
    <property type="project" value="UniProtKB-SubCell"/>
</dbReference>
<dbReference type="KEGG" id="snh:120064000"/>
<comment type="function">
    <text evidence="18">Calcium-dependent cell-adhesion protein. May play a role in activity-induced synaptic reorganization underlying long term memory. Could be involved in CDH2 internalization through TAOK2/p38 MAPK pathway. In hippocampal neurons, may play a role in the down-regulation of dendritic spines, maybe through its action on CDH2 endocytosis.</text>
</comment>
<keyword evidence="5 23" id="KW-0812">Transmembrane</keyword>
<keyword evidence="9" id="KW-0130">Cell adhesion</keyword>
<evidence type="ECO:0000256" key="3">
    <source>
        <dbReference type="ARBA" id="ARBA00022475"/>
    </source>
</evidence>
<evidence type="ECO:0000313" key="26">
    <source>
        <dbReference type="RefSeq" id="XP_038870237.1"/>
    </source>
</evidence>
<dbReference type="Gene3D" id="2.60.40.60">
    <property type="entry name" value="Cadherins"/>
    <property type="match status" value="6"/>
</dbReference>
<dbReference type="InterPro" id="IPR050174">
    <property type="entry name" value="Protocadherin/Cadherin-CA"/>
</dbReference>
<evidence type="ECO:0000256" key="22">
    <source>
        <dbReference type="SAM" id="MobiDB-lite"/>
    </source>
</evidence>
<protein>
    <recommendedName>
        <fullName evidence="20">Protocadherin-8</fullName>
    </recommendedName>
</protein>
<keyword evidence="12 23" id="KW-0472">Membrane</keyword>
<keyword evidence="7" id="KW-0677">Repeat</keyword>
<evidence type="ECO:0000256" key="4">
    <source>
        <dbReference type="ARBA" id="ARBA00022553"/>
    </source>
</evidence>
<dbReference type="GO" id="GO:0045211">
    <property type="term" value="C:postsynaptic membrane"/>
    <property type="evidence" value="ECO:0007669"/>
    <property type="project" value="UniProtKB-SubCell"/>
</dbReference>
<dbReference type="PANTHER" id="PTHR24028:SF244">
    <property type="entry name" value="PARAXIAL PROTOCADHERIN"/>
    <property type="match status" value="1"/>
</dbReference>
<feature type="domain" description="Cadherin" evidence="24">
    <location>
        <begin position="172"/>
        <end position="280"/>
    </location>
</feature>
<dbReference type="SMART" id="SM00112">
    <property type="entry name" value="CA"/>
    <property type="match status" value="6"/>
</dbReference>
<dbReference type="InterPro" id="IPR015919">
    <property type="entry name" value="Cadherin-like_sf"/>
</dbReference>
<comment type="subunit">
    <text evidence="19">The N-terminal extracellular domain forms homophilic interactions; these interactions activate p38 MAPK via TAOK2 and trigger endocytosis. Interacts with CDH2; this interaction may lead to CDH2 cointernalization. Interacts with CDH11. Interacts with TAOK2.</text>
</comment>
<keyword evidence="14" id="KW-0628">Postsynaptic cell membrane</keyword>
<dbReference type="PRINTS" id="PR00205">
    <property type="entry name" value="CADHERIN"/>
</dbReference>
<keyword evidence="13" id="KW-0325">Glycoprotein</keyword>
<comment type="subcellular location">
    <subcellularLocation>
        <location evidence="1">Cell membrane</location>
        <topology evidence="1">Single-pass type I membrane protein</topology>
    </subcellularLocation>
    <subcellularLocation>
        <location evidence="2">Cell projection</location>
        <location evidence="2">Dendrite</location>
    </subcellularLocation>
    <subcellularLocation>
        <location evidence="16">Postsynaptic cell membrane</location>
    </subcellularLocation>
    <subcellularLocation>
        <location evidence="17">Presynaptic cell membrane</location>
    </subcellularLocation>
</comment>
<feature type="region of interest" description="Disordered" evidence="22">
    <location>
        <begin position="857"/>
        <end position="882"/>
    </location>
</feature>
<evidence type="ECO:0000256" key="15">
    <source>
        <dbReference type="ARBA" id="ARBA00023273"/>
    </source>
</evidence>
<feature type="transmembrane region" description="Helical" evidence="23">
    <location>
        <begin position="735"/>
        <end position="759"/>
    </location>
</feature>
<evidence type="ECO:0000256" key="20">
    <source>
        <dbReference type="ARBA" id="ARBA00067805"/>
    </source>
</evidence>
<dbReference type="FunFam" id="2.60.40.60:FF:000001">
    <property type="entry name" value="Protocadherin alpha 2"/>
    <property type="match status" value="1"/>
</dbReference>
<evidence type="ECO:0000256" key="11">
    <source>
        <dbReference type="ARBA" id="ARBA00023018"/>
    </source>
</evidence>
<feature type="domain" description="Cadherin" evidence="24">
    <location>
        <begin position="403"/>
        <end position="499"/>
    </location>
</feature>
<keyword evidence="11" id="KW-0770">Synapse</keyword>
<keyword evidence="25" id="KW-1185">Reference proteome</keyword>
<feature type="domain" description="Cadherin" evidence="24">
    <location>
        <begin position="500"/>
        <end position="610"/>
    </location>
</feature>
<keyword evidence="10 23" id="KW-1133">Transmembrane helix</keyword>
<sequence length="1010" mass="110803">MSKGLITALSGQLAQESTPGGQSDRDCQAQADSGLVKSQGGGSEPSPTQPEYHVALPMTGYSPSTTTRYYTFEEDAPGTEIGNLSQDLKIDPAEDPGTSFRFMQETNSSVIQMREIDGLLAVGETIDREHLCPRSPRCFVTFDIVAFSKEKFQLIHVEIEVKDINDNSPHFLHKETTLEISENVQVDSRFPLDIAVDHDVGNNYIQRYHISPSSHFIVDVRSREDGVKYAELVLVKAMDREAEDSYTIEVTATDGGEPPRSGSMTVHIKVLDFNDNSPTFEHNSLKVELYEDSPIGYQVLKVHAFDPDAGINGEVVYGFVEDTSSEAMRIFNVDRISGAVTLKTLVDYEKQGSYELNIKASDLGTNSIPSTCKVVVDVVDVNDNAPEITIKPMTSTSDGVAYITEAAAEESFVALISTSDSDSGSNGYVRSSLHGHDHFKLQQAYGDTFMIVTTTTLDREKIPEYNLTVVAEDLGTPPFKTVKQYTIRVTDENDNAPLFSKSIYEVSVLENNIPGSYITTVVARDLDMGKNAKVSYKLIDSDVVGEASILTYVSIDPVSGSLYSLRSFDFETVQQIELTIQADDKGSPQLSSTSMIRIKVVDQNDNYPYFTFPVMLNDSAEVPLPVNAPLGYLALWVKGQDEDEGMNGELSFRIVQGDSNLFSINKDTGEIALKQGLASAIGNVLEIKIAVSDNGRSPLSSSATIHFVVTDSQLSDDQVVIVLRSTDEEDAVLDVSVVVIIMLGGGCALLLIAIVIVVITCKLNQGGKDQDSKRDVSHVLFDSRHHPRLNSVEPNMYGGPRGFLNERTSSSLDESSLYEEKNGDLESQMFLPPKPFLPTSMWQGEKYCLQMSGIDQQSVKDSGKGDSDFNDSDSDISGDGGKRNLSTFQPWAKSSFHTTNTLAVDCQGTYCVIPTQSFQAPLENAYTIGFSQAPVYNNPHVYPHSWKDFGYSTSIPKARNTMQTFSHHTGTLPSYFAHQKRQSAAGLAEIQEHNQDITTVATISEVATIF</sequence>
<evidence type="ECO:0000256" key="1">
    <source>
        <dbReference type="ARBA" id="ARBA00004251"/>
    </source>
</evidence>
<dbReference type="GeneID" id="120064000"/>
<feature type="region of interest" description="Disordered" evidence="22">
    <location>
        <begin position="1"/>
        <end position="53"/>
    </location>
</feature>
<evidence type="ECO:0000256" key="18">
    <source>
        <dbReference type="ARBA" id="ARBA00056898"/>
    </source>
</evidence>
<evidence type="ECO:0000256" key="9">
    <source>
        <dbReference type="ARBA" id="ARBA00022889"/>
    </source>
</evidence>
<dbReference type="InterPro" id="IPR013164">
    <property type="entry name" value="Cadherin_N"/>
</dbReference>
<dbReference type="PANTHER" id="PTHR24028">
    <property type="entry name" value="CADHERIN-87A"/>
    <property type="match status" value="1"/>
</dbReference>
<evidence type="ECO:0000256" key="12">
    <source>
        <dbReference type="ARBA" id="ARBA00023136"/>
    </source>
</evidence>
<evidence type="ECO:0000256" key="23">
    <source>
        <dbReference type="SAM" id="Phobius"/>
    </source>
</evidence>
<dbReference type="GO" id="GO:0009653">
    <property type="term" value="P:anatomical structure morphogenesis"/>
    <property type="evidence" value="ECO:0007669"/>
    <property type="project" value="UniProtKB-ARBA"/>
</dbReference>
<evidence type="ECO:0000256" key="8">
    <source>
        <dbReference type="ARBA" id="ARBA00022837"/>
    </source>
</evidence>
<dbReference type="FunFam" id="2.60.40.60:FF:000003">
    <property type="entry name" value="Protocadherin alpha 2"/>
    <property type="match status" value="1"/>
</dbReference>
<evidence type="ECO:0000259" key="24">
    <source>
        <dbReference type="PROSITE" id="PS50268"/>
    </source>
</evidence>